<evidence type="ECO:0000313" key="5">
    <source>
        <dbReference type="Proteomes" id="UP000000305"/>
    </source>
</evidence>
<dbReference type="HOGENOM" id="CLU_1190924_0_0_1"/>
<name>E9H0S1_DAPPU</name>
<protein>
    <recommendedName>
        <fullName evidence="3">RNase III domain-containing protein</fullName>
    </recommendedName>
</protein>
<dbReference type="SUPFAM" id="SSF69065">
    <property type="entry name" value="RNase III domain-like"/>
    <property type="match status" value="1"/>
</dbReference>
<proteinExistence type="predicted"/>
<feature type="region of interest" description="Disordered" evidence="2">
    <location>
        <begin position="212"/>
        <end position="233"/>
    </location>
</feature>
<dbReference type="CDD" id="cd00593">
    <property type="entry name" value="RIBOc"/>
    <property type="match status" value="1"/>
</dbReference>
<dbReference type="STRING" id="6669.E9H0S1"/>
<dbReference type="Gene3D" id="1.10.1520.10">
    <property type="entry name" value="Ribonuclease III domain"/>
    <property type="match status" value="1"/>
</dbReference>
<keyword evidence="1" id="KW-0378">Hydrolase</keyword>
<dbReference type="GO" id="GO:0031054">
    <property type="term" value="P:pre-miRNA processing"/>
    <property type="evidence" value="ECO:0000318"/>
    <property type="project" value="GO_Central"/>
</dbReference>
<evidence type="ECO:0000256" key="1">
    <source>
        <dbReference type="ARBA" id="ARBA00022801"/>
    </source>
</evidence>
<dbReference type="GO" id="GO:0004530">
    <property type="term" value="F:deoxyribonuclease I activity"/>
    <property type="evidence" value="ECO:0000318"/>
    <property type="project" value="GO_Central"/>
</dbReference>
<dbReference type="Pfam" id="PF00636">
    <property type="entry name" value="Ribonuclease_3"/>
    <property type="match status" value="1"/>
</dbReference>
<dbReference type="SUPFAM" id="SSF54768">
    <property type="entry name" value="dsRNA-binding domain-like"/>
    <property type="match status" value="1"/>
</dbReference>
<evidence type="ECO:0000256" key="2">
    <source>
        <dbReference type="SAM" id="MobiDB-lite"/>
    </source>
</evidence>
<dbReference type="PANTHER" id="PTHR14950">
    <property type="entry name" value="DICER-RELATED"/>
    <property type="match status" value="1"/>
</dbReference>
<dbReference type="AlphaFoldDB" id="E9H0S1"/>
<dbReference type="InParanoid" id="E9H0S1"/>
<gene>
    <name evidence="4" type="ORF">DAPPUDRAFT_251616</name>
</gene>
<dbReference type="GO" id="GO:0005737">
    <property type="term" value="C:cytoplasm"/>
    <property type="evidence" value="ECO:0000318"/>
    <property type="project" value="GO_Central"/>
</dbReference>
<accession>E9H0S1</accession>
<dbReference type="GO" id="GO:0030422">
    <property type="term" value="P:siRNA processing"/>
    <property type="evidence" value="ECO:0000318"/>
    <property type="project" value="GO_Central"/>
</dbReference>
<dbReference type="GO" id="GO:0070578">
    <property type="term" value="C:RISC-loading complex"/>
    <property type="evidence" value="ECO:0000318"/>
    <property type="project" value="GO_Central"/>
</dbReference>
<dbReference type="EMBL" id="GL732581">
    <property type="protein sequence ID" value="EFX74693.1"/>
    <property type="molecule type" value="Genomic_DNA"/>
</dbReference>
<dbReference type="GO" id="GO:0003723">
    <property type="term" value="F:RNA binding"/>
    <property type="evidence" value="ECO:0000318"/>
    <property type="project" value="GO_Central"/>
</dbReference>
<feature type="domain" description="RNase III" evidence="3">
    <location>
        <begin position="1"/>
        <end position="106"/>
    </location>
</feature>
<reference evidence="4 5" key="1">
    <citation type="journal article" date="2011" name="Science">
        <title>The ecoresponsive genome of Daphnia pulex.</title>
        <authorList>
            <person name="Colbourne J.K."/>
            <person name="Pfrender M.E."/>
            <person name="Gilbert D."/>
            <person name="Thomas W.K."/>
            <person name="Tucker A."/>
            <person name="Oakley T.H."/>
            <person name="Tokishita S."/>
            <person name="Aerts A."/>
            <person name="Arnold G.J."/>
            <person name="Basu M.K."/>
            <person name="Bauer D.J."/>
            <person name="Caceres C.E."/>
            <person name="Carmel L."/>
            <person name="Casola C."/>
            <person name="Choi J.H."/>
            <person name="Detter J.C."/>
            <person name="Dong Q."/>
            <person name="Dusheyko S."/>
            <person name="Eads B.D."/>
            <person name="Frohlich T."/>
            <person name="Geiler-Samerotte K.A."/>
            <person name="Gerlach D."/>
            <person name="Hatcher P."/>
            <person name="Jogdeo S."/>
            <person name="Krijgsveld J."/>
            <person name="Kriventseva E.V."/>
            <person name="Kultz D."/>
            <person name="Laforsch C."/>
            <person name="Lindquist E."/>
            <person name="Lopez J."/>
            <person name="Manak J.R."/>
            <person name="Muller J."/>
            <person name="Pangilinan J."/>
            <person name="Patwardhan R.P."/>
            <person name="Pitluck S."/>
            <person name="Pritham E.J."/>
            <person name="Rechtsteiner A."/>
            <person name="Rho M."/>
            <person name="Rogozin I.B."/>
            <person name="Sakarya O."/>
            <person name="Salamov A."/>
            <person name="Schaack S."/>
            <person name="Shapiro H."/>
            <person name="Shiga Y."/>
            <person name="Skalitzky C."/>
            <person name="Smith Z."/>
            <person name="Souvorov A."/>
            <person name="Sung W."/>
            <person name="Tang Z."/>
            <person name="Tsuchiya D."/>
            <person name="Tu H."/>
            <person name="Vos H."/>
            <person name="Wang M."/>
            <person name="Wolf Y.I."/>
            <person name="Yamagata H."/>
            <person name="Yamada T."/>
            <person name="Ye Y."/>
            <person name="Shaw J.R."/>
            <person name="Andrews J."/>
            <person name="Crease T.J."/>
            <person name="Tang H."/>
            <person name="Lucas S.M."/>
            <person name="Robertson H.M."/>
            <person name="Bork P."/>
            <person name="Koonin E.V."/>
            <person name="Zdobnov E.M."/>
            <person name="Grigoriev I.V."/>
            <person name="Lynch M."/>
            <person name="Boore J.L."/>
        </authorList>
    </citation>
    <scope>NUCLEOTIDE SEQUENCE [LARGE SCALE GENOMIC DNA]</scope>
</reference>
<dbReference type="PANTHER" id="PTHR14950:SF37">
    <property type="entry name" value="ENDORIBONUCLEASE DICER"/>
    <property type="match status" value="1"/>
</dbReference>
<organism evidence="4 5">
    <name type="scientific">Daphnia pulex</name>
    <name type="common">Water flea</name>
    <dbReference type="NCBI Taxonomy" id="6669"/>
    <lineage>
        <taxon>Eukaryota</taxon>
        <taxon>Metazoa</taxon>
        <taxon>Ecdysozoa</taxon>
        <taxon>Arthropoda</taxon>
        <taxon>Crustacea</taxon>
        <taxon>Branchiopoda</taxon>
        <taxon>Diplostraca</taxon>
        <taxon>Cladocera</taxon>
        <taxon>Anomopoda</taxon>
        <taxon>Daphniidae</taxon>
        <taxon>Daphnia</taxon>
    </lineage>
</organism>
<dbReference type="PROSITE" id="PS50142">
    <property type="entry name" value="RNASE_3_2"/>
    <property type="match status" value="1"/>
</dbReference>
<evidence type="ECO:0000259" key="3">
    <source>
        <dbReference type="PROSITE" id="PS50142"/>
    </source>
</evidence>
<dbReference type="PhylomeDB" id="E9H0S1"/>
<dbReference type="KEGG" id="dpx:DAPPUDRAFT_251616"/>
<dbReference type="GO" id="GO:0005634">
    <property type="term" value="C:nucleus"/>
    <property type="evidence" value="ECO:0000318"/>
    <property type="project" value="GO_Central"/>
</dbReference>
<dbReference type="InterPro" id="IPR036389">
    <property type="entry name" value="RNase_III_sf"/>
</dbReference>
<dbReference type="Gene3D" id="3.30.160.20">
    <property type="match status" value="1"/>
</dbReference>
<evidence type="ECO:0000313" key="4">
    <source>
        <dbReference type="EMBL" id="EFX74693.1"/>
    </source>
</evidence>
<dbReference type="eggNOG" id="KOG0701">
    <property type="taxonomic scope" value="Eukaryota"/>
</dbReference>
<keyword evidence="5" id="KW-1185">Reference proteome</keyword>
<dbReference type="GO" id="GO:0006309">
    <property type="term" value="P:apoptotic DNA fragmentation"/>
    <property type="evidence" value="ECO:0000318"/>
    <property type="project" value="GO_Central"/>
</dbReference>
<dbReference type="GO" id="GO:0004525">
    <property type="term" value="F:ribonuclease III activity"/>
    <property type="evidence" value="ECO:0000318"/>
    <property type="project" value="GO_Central"/>
</dbReference>
<dbReference type="OrthoDB" id="2392202at2759"/>
<dbReference type="InterPro" id="IPR000999">
    <property type="entry name" value="RNase_III_dom"/>
</dbReference>
<dbReference type="Proteomes" id="UP000000305">
    <property type="component" value="Unassembled WGS sequence"/>
</dbReference>
<sequence>MLLSLLVSTHLFDYSEEYTPSHLSRFRSAITSNDCFGVLAVKFGFHKDLRGAPIEVQQRVNEFADLFLRLKATPNNGYATTESLVVPGVLADLFEAVAGAIYKDSGFSRIAVLGSFNPFLRQAYDHFSLPADEILQELKPAMITEISTLKNGKFSCKISIDNNDFIGAGTSKRNAKLAAYSFPPYVPSTGAVESSLEQRPLPAGRLISQFENKITNGQEKKKKEGRPGAGLCK</sequence>
<dbReference type="CDD" id="cd00048">
    <property type="entry name" value="DSRM_SF"/>
    <property type="match status" value="1"/>
</dbReference>